<reference evidence="2" key="1">
    <citation type="journal article" date="2013" name="Genetics">
        <title>The draft genome and transcriptome of Panagrellus redivivus are shaped by the harsh demands of a free-living lifestyle.</title>
        <authorList>
            <person name="Srinivasan J."/>
            <person name="Dillman A.R."/>
            <person name="Macchietto M.G."/>
            <person name="Heikkinen L."/>
            <person name="Lakso M."/>
            <person name="Fracchia K.M."/>
            <person name="Antoshechkin I."/>
            <person name="Mortazavi A."/>
            <person name="Wong G."/>
            <person name="Sternberg P.W."/>
        </authorList>
    </citation>
    <scope>NUCLEOTIDE SEQUENCE [LARGE SCALE GENOMIC DNA]</scope>
    <source>
        <strain evidence="2">MT8872</strain>
    </source>
</reference>
<evidence type="ECO:0000256" key="1">
    <source>
        <dbReference type="SAM" id="Phobius"/>
    </source>
</evidence>
<dbReference type="Proteomes" id="UP000492821">
    <property type="component" value="Unassembled WGS sequence"/>
</dbReference>
<feature type="transmembrane region" description="Helical" evidence="1">
    <location>
        <begin position="161"/>
        <end position="184"/>
    </location>
</feature>
<feature type="transmembrane region" description="Helical" evidence="1">
    <location>
        <begin position="43"/>
        <end position="63"/>
    </location>
</feature>
<organism evidence="2 3">
    <name type="scientific">Panagrellus redivivus</name>
    <name type="common">Microworm</name>
    <dbReference type="NCBI Taxonomy" id="6233"/>
    <lineage>
        <taxon>Eukaryota</taxon>
        <taxon>Metazoa</taxon>
        <taxon>Ecdysozoa</taxon>
        <taxon>Nematoda</taxon>
        <taxon>Chromadorea</taxon>
        <taxon>Rhabditida</taxon>
        <taxon>Tylenchina</taxon>
        <taxon>Panagrolaimomorpha</taxon>
        <taxon>Panagrolaimoidea</taxon>
        <taxon>Panagrolaimidae</taxon>
        <taxon>Panagrellus</taxon>
    </lineage>
</organism>
<dbReference type="Pfam" id="PF10323">
    <property type="entry name" value="7TM_GPCR_Srv"/>
    <property type="match status" value="1"/>
</dbReference>
<keyword evidence="1" id="KW-0472">Membrane</keyword>
<feature type="transmembrane region" description="Helical" evidence="1">
    <location>
        <begin position="75"/>
        <end position="98"/>
    </location>
</feature>
<accession>A0A7E4ZWC3</accession>
<keyword evidence="1" id="KW-1133">Transmembrane helix</keyword>
<protein>
    <submittedName>
        <fullName evidence="3">Serpentine receptor class gamma</fullName>
    </submittedName>
</protein>
<reference evidence="3" key="2">
    <citation type="submission" date="2020-10" db="UniProtKB">
        <authorList>
            <consortium name="WormBaseParasite"/>
        </authorList>
    </citation>
    <scope>IDENTIFICATION</scope>
</reference>
<evidence type="ECO:0000313" key="3">
    <source>
        <dbReference type="WBParaSite" id="Pan_g21542.t1"/>
    </source>
</evidence>
<keyword evidence="2" id="KW-1185">Reference proteome</keyword>
<dbReference type="Gene3D" id="1.20.1070.10">
    <property type="entry name" value="Rhodopsin 7-helix transmembrane proteins"/>
    <property type="match status" value="1"/>
</dbReference>
<dbReference type="PANTHER" id="PTHR31748">
    <property type="entry name" value="SERPENTINE RECEPTOR, CLASS V"/>
    <property type="match status" value="1"/>
</dbReference>
<feature type="transmembrane region" description="Helical" evidence="1">
    <location>
        <begin position="119"/>
        <end position="141"/>
    </location>
</feature>
<dbReference type="WBParaSite" id="Pan_g21542.t1">
    <property type="protein sequence ID" value="Pan_g21542.t1"/>
    <property type="gene ID" value="Pan_g21542"/>
</dbReference>
<evidence type="ECO:0000313" key="2">
    <source>
        <dbReference type="Proteomes" id="UP000492821"/>
    </source>
</evidence>
<dbReference type="AlphaFoldDB" id="A0A7E4ZWC3"/>
<feature type="transmembrane region" description="Helical" evidence="1">
    <location>
        <begin position="204"/>
        <end position="227"/>
    </location>
</feature>
<dbReference type="InterPro" id="IPR019426">
    <property type="entry name" value="7TM_GPCR_serpentine_rcpt_Srv"/>
</dbReference>
<dbReference type="PANTHER" id="PTHR31748:SF1">
    <property type="entry name" value="SERPENTINE RECEPTOR, CLASS V"/>
    <property type="match status" value="1"/>
</dbReference>
<feature type="transmembrane region" description="Helical" evidence="1">
    <location>
        <begin position="239"/>
        <end position="260"/>
    </location>
</feature>
<dbReference type="SUPFAM" id="SSF81321">
    <property type="entry name" value="Family A G protein-coupled receptor-like"/>
    <property type="match status" value="1"/>
</dbReference>
<keyword evidence="1" id="KW-0812">Transmembrane</keyword>
<sequence>MCLTTCLLYVDTVGNGIGQAIEVVFIVFLTAEFSKKKSDLQHAYYYISYISYVIDTLGNVSVWTVEMFPENTDNWLSAICLAFPWFIYFEAATWSFMLSLNRCTALAFPTFHNKIWNGLWLKFAIALMLIYPFLVNGYTLFDAECRLRYKQPECRDYYSAMTTATVISTTCLALLSMLLIIFAVCKSHGTSTSSKKAVIERRMILHTTLSSVMLILWIGTVYMGSVIAQMSDFFSHLSFIVYMLQHYPPMVLIVVINPIFRRLFFNFTRIHKLLRKQDVAPSIVTTTAKNCPLQAQET</sequence>
<name>A0A7E4ZWC3_PANRE</name>
<proteinExistence type="predicted"/>